<evidence type="ECO:0000313" key="14">
    <source>
        <dbReference type="RefSeq" id="XP_004497887.1"/>
    </source>
</evidence>
<reference evidence="13" key="1">
    <citation type="journal article" date="2013" name="Nat. Biotechnol.">
        <title>Draft genome sequence of chickpea (Cicer arietinum) provides a resource for trait improvement.</title>
        <authorList>
            <person name="Varshney R.K."/>
            <person name="Song C."/>
            <person name="Saxena R.K."/>
            <person name="Azam S."/>
            <person name="Yu S."/>
            <person name="Sharpe A.G."/>
            <person name="Cannon S."/>
            <person name="Baek J."/>
            <person name="Rosen B.D."/>
            <person name="Tar'an B."/>
            <person name="Millan T."/>
            <person name="Zhang X."/>
            <person name="Ramsay L.D."/>
            <person name="Iwata A."/>
            <person name="Wang Y."/>
            <person name="Nelson W."/>
            <person name="Farmer A.D."/>
            <person name="Gaur P.M."/>
            <person name="Soderlund C."/>
            <person name="Penmetsa R.V."/>
            <person name="Xu C."/>
            <person name="Bharti A.K."/>
            <person name="He W."/>
            <person name="Winter P."/>
            <person name="Zhao S."/>
            <person name="Hane J.K."/>
            <person name="Carrasquilla-Garcia N."/>
            <person name="Condie J.A."/>
            <person name="Upadhyaya H.D."/>
            <person name="Luo M.C."/>
            <person name="Thudi M."/>
            <person name="Gowda C.L."/>
            <person name="Singh N.P."/>
            <person name="Lichtenzveig J."/>
            <person name="Gali K.K."/>
            <person name="Rubio J."/>
            <person name="Nadarajan N."/>
            <person name="Dolezel J."/>
            <person name="Bansal K.C."/>
            <person name="Xu X."/>
            <person name="Edwards D."/>
            <person name="Zhang G."/>
            <person name="Kahl G."/>
            <person name="Gil J."/>
            <person name="Singh K.B."/>
            <person name="Datta S.K."/>
            <person name="Jackson S.A."/>
            <person name="Wang J."/>
            <person name="Cook D.R."/>
        </authorList>
    </citation>
    <scope>NUCLEOTIDE SEQUENCE [LARGE SCALE GENOMIC DNA]</scope>
    <source>
        <strain evidence="13">cv. CDC Frontier</strain>
    </source>
</reference>
<dbReference type="Pfam" id="PF02183">
    <property type="entry name" value="HALZ"/>
    <property type="match status" value="1"/>
</dbReference>
<dbReference type="PANTHER" id="PTHR45714:SF39">
    <property type="entry name" value="HOMEOBOX-LEUCINE ZIPPER PROTEIN HAT14"/>
    <property type="match status" value="1"/>
</dbReference>
<dbReference type="InterPro" id="IPR017970">
    <property type="entry name" value="Homeobox_CS"/>
</dbReference>
<dbReference type="RefSeq" id="XP_004497887.1">
    <property type="nucleotide sequence ID" value="XM_004497830.3"/>
</dbReference>
<feature type="region of interest" description="Disordered" evidence="11">
    <location>
        <begin position="24"/>
        <end position="58"/>
    </location>
</feature>
<dbReference type="GO" id="GO:0005634">
    <property type="term" value="C:nucleus"/>
    <property type="evidence" value="ECO:0007669"/>
    <property type="project" value="UniProtKB-SubCell"/>
</dbReference>
<comment type="similarity">
    <text evidence="2">Belongs to the HD-ZIP homeobox family. Class II subfamily.</text>
</comment>
<dbReference type="CDD" id="cd00086">
    <property type="entry name" value="homeodomain"/>
    <property type="match status" value="1"/>
</dbReference>
<evidence type="ECO:0000256" key="2">
    <source>
        <dbReference type="ARBA" id="ARBA00006074"/>
    </source>
</evidence>
<evidence type="ECO:0000256" key="3">
    <source>
        <dbReference type="ARBA" id="ARBA00023015"/>
    </source>
</evidence>
<evidence type="ECO:0000256" key="10">
    <source>
        <dbReference type="SAM" id="Coils"/>
    </source>
</evidence>
<dbReference type="InterPro" id="IPR050762">
    <property type="entry name" value="HD-ZIP_Homeobox_LZ_Class_II"/>
</dbReference>
<dbReference type="Pfam" id="PF04618">
    <property type="entry name" value="HD-ZIP_N"/>
    <property type="match status" value="1"/>
</dbReference>
<evidence type="ECO:0000313" key="13">
    <source>
        <dbReference type="Proteomes" id="UP000087171"/>
    </source>
</evidence>
<dbReference type="SUPFAM" id="SSF46689">
    <property type="entry name" value="Homeodomain-like"/>
    <property type="match status" value="1"/>
</dbReference>
<dbReference type="InterPro" id="IPR003106">
    <property type="entry name" value="Leu_zip_homeo"/>
</dbReference>
<dbReference type="InterPro" id="IPR006712">
    <property type="entry name" value="HD-ZIP_N"/>
</dbReference>
<dbReference type="PANTHER" id="PTHR45714">
    <property type="entry name" value="HOMEOBOX-LEUCINE ZIPPER PROTEIN HAT14"/>
    <property type="match status" value="1"/>
</dbReference>
<organism evidence="13 14">
    <name type="scientific">Cicer arietinum</name>
    <name type="common">Chickpea</name>
    <name type="synonym">Garbanzo</name>
    <dbReference type="NCBI Taxonomy" id="3827"/>
    <lineage>
        <taxon>Eukaryota</taxon>
        <taxon>Viridiplantae</taxon>
        <taxon>Streptophyta</taxon>
        <taxon>Embryophyta</taxon>
        <taxon>Tracheophyta</taxon>
        <taxon>Spermatophyta</taxon>
        <taxon>Magnoliopsida</taxon>
        <taxon>eudicotyledons</taxon>
        <taxon>Gunneridae</taxon>
        <taxon>Pentapetalae</taxon>
        <taxon>rosids</taxon>
        <taxon>fabids</taxon>
        <taxon>Fabales</taxon>
        <taxon>Fabaceae</taxon>
        <taxon>Papilionoideae</taxon>
        <taxon>50 kb inversion clade</taxon>
        <taxon>NPAAA clade</taxon>
        <taxon>Hologalegina</taxon>
        <taxon>IRL clade</taxon>
        <taxon>Cicereae</taxon>
        <taxon>Cicer</taxon>
    </lineage>
</organism>
<evidence type="ECO:0000256" key="5">
    <source>
        <dbReference type="ARBA" id="ARBA00023155"/>
    </source>
</evidence>
<name>A0A1S2Y1J8_CICAR</name>
<keyword evidence="13" id="KW-1185">Reference proteome</keyword>
<feature type="region of interest" description="Disordered" evidence="11">
    <location>
        <begin position="99"/>
        <end position="165"/>
    </location>
</feature>
<dbReference type="Pfam" id="PF00046">
    <property type="entry name" value="Homeodomain"/>
    <property type="match status" value="1"/>
</dbReference>
<dbReference type="PaxDb" id="3827-XP_004497887.1"/>
<reference evidence="14" key="2">
    <citation type="submission" date="2025-08" db="UniProtKB">
        <authorList>
            <consortium name="RefSeq"/>
        </authorList>
    </citation>
    <scope>IDENTIFICATION</scope>
    <source>
        <tissue evidence="14">Etiolated seedlings</tissue>
    </source>
</reference>
<evidence type="ECO:0000256" key="9">
    <source>
        <dbReference type="RuleBase" id="RU000682"/>
    </source>
</evidence>
<dbReference type="InterPro" id="IPR001356">
    <property type="entry name" value="HD"/>
</dbReference>
<gene>
    <name evidence="14" type="primary">LOC101512409</name>
</gene>
<comment type="subcellular location">
    <subcellularLocation>
        <location evidence="1 8 9">Nucleus</location>
    </subcellularLocation>
</comment>
<evidence type="ECO:0000256" key="1">
    <source>
        <dbReference type="ARBA" id="ARBA00004123"/>
    </source>
</evidence>
<feature type="compositionally biased region" description="Polar residues" evidence="11">
    <location>
        <begin position="107"/>
        <end position="116"/>
    </location>
</feature>
<dbReference type="GO" id="GO:0043565">
    <property type="term" value="F:sequence-specific DNA binding"/>
    <property type="evidence" value="ECO:0007669"/>
    <property type="project" value="InterPro"/>
</dbReference>
<keyword evidence="7 8" id="KW-0539">Nucleus</keyword>
<evidence type="ECO:0000256" key="6">
    <source>
        <dbReference type="ARBA" id="ARBA00023163"/>
    </source>
</evidence>
<feature type="coiled-coil region" evidence="10">
    <location>
        <begin position="221"/>
        <end position="251"/>
    </location>
</feature>
<accession>A0A1S2Y1J8</accession>
<feature type="domain" description="Homeobox" evidence="12">
    <location>
        <begin position="155"/>
        <end position="215"/>
    </location>
</feature>
<dbReference type="eggNOG" id="KOG0483">
    <property type="taxonomic scope" value="Eukaryota"/>
</dbReference>
<evidence type="ECO:0000256" key="11">
    <source>
        <dbReference type="SAM" id="MobiDB-lite"/>
    </source>
</evidence>
<keyword evidence="6" id="KW-0804">Transcription</keyword>
<dbReference type="KEGG" id="cam:101512409"/>
<dbReference type="SMART" id="SM00389">
    <property type="entry name" value="HOX"/>
    <property type="match status" value="1"/>
</dbReference>
<dbReference type="AlphaFoldDB" id="A0A1S2Y1J8"/>
<dbReference type="GO" id="GO:0000981">
    <property type="term" value="F:DNA-binding transcription factor activity, RNA polymerase II-specific"/>
    <property type="evidence" value="ECO:0007669"/>
    <property type="project" value="InterPro"/>
</dbReference>
<evidence type="ECO:0000256" key="4">
    <source>
        <dbReference type="ARBA" id="ARBA00023125"/>
    </source>
</evidence>
<protein>
    <submittedName>
        <fullName evidence="14">Homeobox-leucine zipper protein HOX11-like</fullName>
    </submittedName>
</protein>
<dbReference type="GeneID" id="101512409"/>
<keyword evidence="4 8" id="KW-0238">DNA-binding</keyword>
<dbReference type="CDD" id="cd14686">
    <property type="entry name" value="bZIP"/>
    <property type="match status" value="1"/>
</dbReference>
<keyword evidence="10" id="KW-0175">Coiled coil</keyword>
<dbReference type="PROSITE" id="PS50071">
    <property type="entry name" value="HOMEOBOX_2"/>
    <property type="match status" value="1"/>
</dbReference>
<dbReference type="Proteomes" id="UP000087171">
    <property type="component" value="Chromosome Ca4"/>
</dbReference>
<proteinExistence type="inferred from homology"/>
<evidence type="ECO:0000259" key="12">
    <source>
        <dbReference type="PROSITE" id="PS50071"/>
    </source>
</evidence>
<dbReference type="SMART" id="SM00340">
    <property type="entry name" value="HALZ"/>
    <property type="match status" value="1"/>
</dbReference>
<evidence type="ECO:0000256" key="7">
    <source>
        <dbReference type="ARBA" id="ARBA00023242"/>
    </source>
</evidence>
<keyword evidence="3" id="KW-0805">Transcription regulation</keyword>
<dbReference type="InterPro" id="IPR009057">
    <property type="entry name" value="Homeodomain-like_sf"/>
</dbReference>
<keyword evidence="5 8" id="KW-0371">Homeobox</keyword>
<sequence length="305" mass="34261">MELALSLGDTPKLPFSFLDKPTSNLVASEDPLPSNFFSTQGKTSEEKRGSSDPPIQLDLLPFTPVLRSHHPSSQLSIPWLTQPCGPVRELDVNRFPATTEEADDGASLSSPNSEISPFQMDFSMRNNNGDGAGRNSSREGGADRNSTSDDDEEENGSTRKKLRLSKDQSAFLEESFKEHTTLNPKQKLALAKQLNLRPRQVEVWFQNRRARTKLKQTEVDCEYLKRCCETLTEENRRLQKELQELRALKTSQPFYMQLPATTLTMCPSCERVATNSCNNNTRPKILPFSNVQAQSQQAQAHQISS</sequence>
<dbReference type="OrthoDB" id="6159439at2759"/>
<feature type="DNA-binding region" description="Homeobox" evidence="8">
    <location>
        <begin position="157"/>
        <end position="216"/>
    </location>
</feature>
<dbReference type="FunFam" id="1.10.10.60:FF:000577">
    <property type="entry name" value="Homeobox-leucine zipper protein 18"/>
    <property type="match status" value="1"/>
</dbReference>
<dbReference type="Gene3D" id="1.10.10.60">
    <property type="entry name" value="Homeodomain-like"/>
    <property type="match status" value="1"/>
</dbReference>
<evidence type="ECO:0000256" key="8">
    <source>
        <dbReference type="PROSITE-ProRule" id="PRU00108"/>
    </source>
</evidence>
<dbReference type="PROSITE" id="PS00027">
    <property type="entry name" value="HOMEOBOX_1"/>
    <property type="match status" value="1"/>
</dbReference>